<comment type="caution">
    <text evidence="2">The sequence shown here is derived from an EMBL/GenBank/DDBJ whole genome shotgun (WGS) entry which is preliminary data.</text>
</comment>
<protein>
    <submittedName>
        <fullName evidence="2">Uncharacterized protein</fullName>
    </submittedName>
</protein>
<keyword evidence="3" id="KW-1185">Reference proteome</keyword>
<dbReference type="Proteomes" id="UP000765509">
    <property type="component" value="Unassembled WGS sequence"/>
</dbReference>
<gene>
    <name evidence="2" type="ORF">O181_019341</name>
</gene>
<proteinExistence type="predicted"/>
<evidence type="ECO:0000313" key="2">
    <source>
        <dbReference type="EMBL" id="MBW0479626.1"/>
    </source>
</evidence>
<reference evidence="2" key="1">
    <citation type="submission" date="2021-03" db="EMBL/GenBank/DDBJ databases">
        <title>Draft genome sequence of rust myrtle Austropuccinia psidii MF-1, a brazilian biotype.</title>
        <authorList>
            <person name="Quecine M.C."/>
            <person name="Pachon D.M.R."/>
            <person name="Bonatelli M.L."/>
            <person name="Correr F.H."/>
            <person name="Franceschini L.M."/>
            <person name="Leite T.F."/>
            <person name="Margarido G.R.A."/>
            <person name="Almeida C.A."/>
            <person name="Ferrarezi J.A."/>
            <person name="Labate C.A."/>
        </authorList>
    </citation>
    <scope>NUCLEOTIDE SEQUENCE</scope>
    <source>
        <strain evidence="2">MF-1</strain>
    </source>
</reference>
<accession>A0A9Q3C6Z3</accession>
<organism evidence="2 3">
    <name type="scientific">Austropuccinia psidii MF-1</name>
    <dbReference type="NCBI Taxonomy" id="1389203"/>
    <lineage>
        <taxon>Eukaryota</taxon>
        <taxon>Fungi</taxon>
        <taxon>Dikarya</taxon>
        <taxon>Basidiomycota</taxon>
        <taxon>Pucciniomycotina</taxon>
        <taxon>Pucciniomycetes</taxon>
        <taxon>Pucciniales</taxon>
        <taxon>Sphaerophragmiaceae</taxon>
        <taxon>Austropuccinia</taxon>
    </lineage>
</organism>
<sequence length="116" mass="12713">MLKLGDTPILWGSKQQTVVALLTCAAEPSTGNKSTDTTGSRLQEDNLLRQSSSSSGLDQQLISQTHAVPRPCLFFVNDIMVRWVNTREMQADALTKRLSGQSLNQALHFIGITGNR</sequence>
<dbReference type="EMBL" id="AVOT02005659">
    <property type="protein sequence ID" value="MBW0479626.1"/>
    <property type="molecule type" value="Genomic_DNA"/>
</dbReference>
<evidence type="ECO:0000256" key="1">
    <source>
        <dbReference type="SAM" id="MobiDB-lite"/>
    </source>
</evidence>
<dbReference type="AlphaFoldDB" id="A0A9Q3C6Z3"/>
<evidence type="ECO:0000313" key="3">
    <source>
        <dbReference type="Proteomes" id="UP000765509"/>
    </source>
</evidence>
<feature type="compositionally biased region" description="Polar residues" evidence="1">
    <location>
        <begin position="29"/>
        <end position="41"/>
    </location>
</feature>
<feature type="region of interest" description="Disordered" evidence="1">
    <location>
        <begin position="28"/>
        <end position="54"/>
    </location>
</feature>
<name>A0A9Q3C6Z3_9BASI</name>